<accession>A0A817TWC1</accession>
<dbReference type="EMBL" id="CAJOBO010004657">
    <property type="protein sequence ID" value="CAF4526529.1"/>
    <property type="molecule type" value="Genomic_DNA"/>
</dbReference>
<protein>
    <submittedName>
        <fullName evidence="1">Uncharacterized protein</fullName>
    </submittedName>
</protein>
<dbReference type="EMBL" id="CAJOBS010004516">
    <property type="protein sequence ID" value="CAF4882859.1"/>
    <property type="molecule type" value="Genomic_DNA"/>
</dbReference>
<dbReference type="AlphaFoldDB" id="A0A817TWC1"/>
<evidence type="ECO:0000313" key="4">
    <source>
        <dbReference type="Proteomes" id="UP000663833"/>
    </source>
</evidence>
<comment type="caution">
    <text evidence="1">The sequence shown here is derived from an EMBL/GenBank/DDBJ whole genome shotgun (WGS) entry which is preliminary data.</text>
</comment>
<evidence type="ECO:0000313" key="1">
    <source>
        <dbReference type="EMBL" id="CAF3323719.1"/>
    </source>
</evidence>
<dbReference type="EMBL" id="CAJNYD010001207">
    <property type="protein sequence ID" value="CAF3323719.1"/>
    <property type="molecule type" value="Genomic_DNA"/>
</dbReference>
<dbReference type="Proteomes" id="UP000663838">
    <property type="component" value="Unassembled WGS sequence"/>
</dbReference>
<evidence type="ECO:0000313" key="3">
    <source>
        <dbReference type="EMBL" id="CAF4882859.1"/>
    </source>
</evidence>
<proteinExistence type="predicted"/>
<dbReference type="Proteomes" id="UP000663851">
    <property type="component" value="Unassembled WGS sequence"/>
</dbReference>
<sequence>MGTTSHRLTEICDPYFTLPKPNSTGEIGQNLYDIEILMLLTPFQRASDEIPFLRSSRHKNTEFGCVRDGLQKCYASHRIKTFSPSIAIQYFAP</sequence>
<reference evidence="1" key="1">
    <citation type="submission" date="2021-02" db="EMBL/GenBank/DDBJ databases">
        <authorList>
            <person name="Nowell W R."/>
        </authorList>
    </citation>
    <scope>NUCLEOTIDE SEQUENCE</scope>
</reference>
<name>A0A817TWC1_9BILA</name>
<evidence type="ECO:0000313" key="2">
    <source>
        <dbReference type="EMBL" id="CAF4526529.1"/>
    </source>
</evidence>
<dbReference type="Proteomes" id="UP000663833">
    <property type="component" value="Unassembled WGS sequence"/>
</dbReference>
<gene>
    <name evidence="2" type="ORF">HFQ381_LOCUS29455</name>
    <name evidence="1" type="ORF">LUA448_LOCUS10216</name>
    <name evidence="3" type="ORF">TOA249_LOCUS29393</name>
</gene>
<organism evidence="1 4">
    <name type="scientific">Rotaria socialis</name>
    <dbReference type="NCBI Taxonomy" id="392032"/>
    <lineage>
        <taxon>Eukaryota</taxon>
        <taxon>Metazoa</taxon>
        <taxon>Spiralia</taxon>
        <taxon>Gnathifera</taxon>
        <taxon>Rotifera</taxon>
        <taxon>Eurotatoria</taxon>
        <taxon>Bdelloidea</taxon>
        <taxon>Philodinida</taxon>
        <taxon>Philodinidae</taxon>
        <taxon>Rotaria</taxon>
    </lineage>
</organism>